<accession>A0A4R6T2Q6</accession>
<dbReference type="PANTHER" id="PTHR23028:SF53">
    <property type="entry name" value="ACYL_TRANSF_3 DOMAIN-CONTAINING PROTEIN"/>
    <property type="match status" value="1"/>
</dbReference>
<sequence length="390" mass="45854">MYKLLLSLPSRLTRVTSGGKLIREIDGLRFVAILPVLIQHLSERFERNTSVAFTAAPETTTAYFLANRGFLGVYIFFAISGFVLALPFAAHRLKETKKVNIGSYFWRRLTRLEPPYIIWMTVFFLIFIFQKHVAFLDYLPHYLANITYTHAIIYNEWSPFNPPTWTLEIEVQFYILAPLLAYFFFYIKDKIVRRMINVAFIVILVLVQQYFKFYLNPYSFSILGHLHYFLAGFILADLYLCEWNDLKKNTWYDLVAVLALSSLIYSWSWSYELISRFAVLISLFIFFIAAFKGNFVNRFITNKWIMSIGGMCYTIYLIHLPFSEFFIRLTKNISFTNNYTVNLLLQLMLFIPVVLLLSSIFFLLFEKPFMDKNWPSTLSGKIKAIFNRAA</sequence>
<keyword evidence="1" id="KW-0812">Transmembrane</keyword>
<reference evidence="3 4" key="1">
    <citation type="submission" date="2019-03" db="EMBL/GenBank/DDBJ databases">
        <title>Genomic Encyclopedia of Archaeal and Bacterial Type Strains, Phase II (KMG-II): from individual species to whole genera.</title>
        <authorList>
            <person name="Goeker M."/>
        </authorList>
    </citation>
    <scope>NUCLEOTIDE SEQUENCE [LARGE SCALE GENOMIC DNA]</scope>
    <source>
        <strain evidence="3 4">DSM 19035</strain>
    </source>
</reference>
<comment type="caution">
    <text evidence="3">The sequence shown here is derived from an EMBL/GenBank/DDBJ whole genome shotgun (WGS) entry which is preliminary data.</text>
</comment>
<feature type="transmembrane region" description="Helical" evidence="1">
    <location>
        <begin position="304"/>
        <end position="323"/>
    </location>
</feature>
<evidence type="ECO:0000256" key="1">
    <source>
        <dbReference type="SAM" id="Phobius"/>
    </source>
</evidence>
<dbReference type="AlphaFoldDB" id="A0A4R6T2Q6"/>
<dbReference type="Pfam" id="PF01757">
    <property type="entry name" value="Acyl_transf_3"/>
    <property type="match status" value="1"/>
</dbReference>
<proteinExistence type="predicted"/>
<dbReference type="RefSeq" id="WP_133575035.1">
    <property type="nucleotide sequence ID" value="NZ_SNYC01000003.1"/>
</dbReference>
<dbReference type="InterPro" id="IPR002656">
    <property type="entry name" value="Acyl_transf_3_dom"/>
</dbReference>
<dbReference type="GO" id="GO:0009103">
    <property type="term" value="P:lipopolysaccharide biosynthetic process"/>
    <property type="evidence" value="ECO:0007669"/>
    <property type="project" value="TreeGrafter"/>
</dbReference>
<protein>
    <submittedName>
        <fullName evidence="3">Peptidoglycan/LPS O-acetylase OafA/YrhL</fullName>
    </submittedName>
</protein>
<feature type="transmembrane region" description="Helical" evidence="1">
    <location>
        <begin position="217"/>
        <end position="239"/>
    </location>
</feature>
<name>A0A4R6T2Q6_9SPHI</name>
<dbReference type="GO" id="GO:0016747">
    <property type="term" value="F:acyltransferase activity, transferring groups other than amino-acyl groups"/>
    <property type="evidence" value="ECO:0007669"/>
    <property type="project" value="InterPro"/>
</dbReference>
<feature type="transmembrane region" description="Helical" evidence="1">
    <location>
        <begin position="116"/>
        <end position="135"/>
    </location>
</feature>
<feature type="domain" description="Acyltransferase 3" evidence="2">
    <location>
        <begin position="23"/>
        <end position="361"/>
    </location>
</feature>
<feature type="transmembrane region" description="Helical" evidence="1">
    <location>
        <begin position="71"/>
        <end position="90"/>
    </location>
</feature>
<feature type="transmembrane region" description="Helical" evidence="1">
    <location>
        <begin position="273"/>
        <end position="292"/>
    </location>
</feature>
<keyword evidence="1" id="KW-0472">Membrane</keyword>
<dbReference type="Proteomes" id="UP000295620">
    <property type="component" value="Unassembled WGS sequence"/>
</dbReference>
<evidence type="ECO:0000313" key="3">
    <source>
        <dbReference type="EMBL" id="TDQ12008.1"/>
    </source>
</evidence>
<dbReference type="InterPro" id="IPR050879">
    <property type="entry name" value="Acyltransferase_3"/>
</dbReference>
<feature type="transmembrane region" description="Helical" evidence="1">
    <location>
        <begin position="251"/>
        <end position="267"/>
    </location>
</feature>
<keyword evidence="4" id="KW-1185">Reference proteome</keyword>
<feature type="transmembrane region" description="Helical" evidence="1">
    <location>
        <begin position="343"/>
        <end position="365"/>
    </location>
</feature>
<dbReference type="GO" id="GO:0016020">
    <property type="term" value="C:membrane"/>
    <property type="evidence" value="ECO:0007669"/>
    <property type="project" value="TreeGrafter"/>
</dbReference>
<keyword evidence="1" id="KW-1133">Transmembrane helix</keyword>
<evidence type="ECO:0000259" key="2">
    <source>
        <dbReference type="Pfam" id="PF01757"/>
    </source>
</evidence>
<dbReference type="PANTHER" id="PTHR23028">
    <property type="entry name" value="ACETYLTRANSFERASE"/>
    <property type="match status" value="1"/>
</dbReference>
<gene>
    <name evidence="3" type="ORF">ATK78_1138</name>
</gene>
<evidence type="ECO:0000313" key="4">
    <source>
        <dbReference type="Proteomes" id="UP000295620"/>
    </source>
</evidence>
<feature type="transmembrane region" description="Helical" evidence="1">
    <location>
        <begin position="171"/>
        <end position="187"/>
    </location>
</feature>
<dbReference type="EMBL" id="SNYC01000003">
    <property type="protein sequence ID" value="TDQ12008.1"/>
    <property type="molecule type" value="Genomic_DNA"/>
</dbReference>
<feature type="transmembrane region" description="Helical" evidence="1">
    <location>
        <begin position="194"/>
        <end position="211"/>
    </location>
</feature>
<dbReference type="OrthoDB" id="290051at2"/>
<organism evidence="3 4">
    <name type="scientific">Pedobacter metabolipauper</name>
    <dbReference type="NCBI Taxonomy" id="425513"/>
    <lineage>
        <taxon>Bacteria</taxon>
        <taxon>Pseudomonadati</taxon>
        <taxon>Bacteroidota</taxon>
        <taxon>Sphingobacteriia</taxon>
        <taxon>Sphingobacteriales</taxon>
        <taxon>Sphingobacteriaceae</taxon>
        <taxon>Pedobacter</taxon>
    </lineage>
</organism>